<protein>
    <submittedName>
        <fullName evidence="1">Uncharacterized protein</fullName>
    </submittedName>
</protein>
<dbReference type="InParanoid" id="A0A067QNS0"/>
<accession>A0A067QNS0</accession>
<dbReference type="Proteomes" id="UP000027135">
    <property type="component" value="Unassembled WGS sequence"/>
</dbReference>
<evidence type="ECO:0000313" key="1">
    <source>
        <dbReference type="EMBL" id="KDR10063.1"/>
    </source>
</evidence>
<evidence type="ECO:0000313" key="2">
    <source>
        <dbReference type="Proteomes" id="UP000027135"/>
    </source>
</evidence>
<reference evidence="1 2" key="1">
    <citation type="journal article" date="2014" name="Nat. Commun.">
        <title>Molecular traces of alternative social organization in a termite genome.</title>
        <authorList>
            <person name="Terrapon N."/>
            <person name="Li C."/>
            <person name="Robertson H.M."/>
            <person name="Ji L."/>
            <person name="Meng X."/>
            <person name="Booth W."/>
            <person name="Chen Z."/>
            <person name="Childers C.P."/>
            <person name="Glastad K.M."/>
            <person name="Gokhale K."/>
            <person name="Gowin J."/>
            <person name="Gronenberg W."/>
            <person name="Hermansen R.A."/>
            <person name="Hu H."/>
            <person name="Hunt B.G."/>
            <person name="Huylmans A.K."/>
            <person name="Khalil S.M."/>
            <person name="Mitchell R.D."/>
            <person name="Munoz-Torres M.C."/>
            <person name="Mustard J.A."/>
            <person name="Pan H."/>
            <person name="Reese J.T."/>
            <person name="Scharf M.E."/>
            <person name="Sun F."/>
            <person name="Vogel H."/>
            <person name="Xiao J."/>
            <person name="Yang W."/>
            <person name="Yang Z."/>
            <person name="Yang Z."/>
            <person name="Zhou J."/>
            <person name="Zhu J."/>
            <person name="Brent C.S."/>
            <person name="Elsik C.G."/>
            <person name="Goodisman M.A."/>
            <person name="Liberles D.A."/>
            <person name="Roe R.M."/>
            <person name="Vargo E.L."/>
            <person name="Vilcinskas A."/>
            <person name="Wang J."/>
            <person name="Bornberg-Bauer E."/>
            <person name="Korb J."/>
            <person name="Zhang G."/>
            <person name="Liebig J."/>
        </authorList>
    </citation>
    <scope>NUCLEOTIDE SEQUENCE [LARGE SCALE GENOMIC DNA]</scope>
    <source>
        <tissue evidence="1">Whole organism</tissue>
    </source>
</reference>
<sequence length="54" mass="6078">MKQRGAEYTSAIIYMEHVGSPARPQSFLLDTLLVPDGVKGSETDRKEERVEKVN</sequence>
<proteinExistence type="predicted"/>
<gene>
    <name evidence="1" type="ORF">L798_15300</name>
</gene>
<organism evidence="1 2">
    <name type="scientific">Zootermopsis nevadensis</name>
    <name type="common">Dampwood termite</name>
    <dbReference type="NCBI Taxonomy" id="136037"/>
    <lineage>
        <taxon>Eukaryota</taxon>
        <taxon>Metazoa</taxon>
        <taxon>Ecdysozoa</taxon>
        <taxon>Arthropoda</taxon>
        <taxon>Hexapoda</taxon>
        <taxon>Insecta</taxon>
        <taxon>Pterygota</taxon>
        <taxon>Neoptera</taxon>
        <taxon>Polyneoptera</taxon>
        <taxon>Dictyoptera</taxon>
        <taxon>Blattodea</taxon>
        <taxon>Blattoidea</taxon>
        <taxon>Termitoidae</taxon>
        <taxon>Termopsidae</taxon>
        <taxon>Zootermopsis</taxon>
    </lineage>
</organism>
<name>A0A067QNS0_ZOONE</name>
<keyword evidence="2" id="KW-1185">Reference proteome</keyword>
<dbReference type="EMBL" id="KK853186">
    <property type="protein sequence ID" value="KDR10063.1"/>
    <property type="molecule type" value="Genomic_DNA"/>
</dbReference>
<dbReference type="AlphaFoldDB" id="A0A067QNS0"/>